<keyword evidence="1" id="KW-0472">Membrane</keyword>
<evidence type="ECO:0000313" key="3">
    <source>
        <dbReference type="Proteomes" id="UP000550707"/>
    </source>
</evidence>
<reference evidence="2 3" key="1">
    <citation type="journal article" date="2020" name="Nature">
        <title>Six reference-quality genomes reveal evolution of bat adaptations.</title>
        <authorList>
            <person name="Jebb D."/>
            <person name="Huang Z."/>
            <person name="Pippel M."/>
            <person name="Hughes G.M."/>
            <person name="Lavrichenko K."/>
            <person name="Devanna P."/>
            <person name="Winkler S."/>
            <person name="Jermiin L.S."/>
            <person name="Skirmuntt E.C."/>
            <person name="Katzourakis A."/>
            <person name="Burkitt-Gray L."/>
            <person name="Ray D.A."/>
            <person name="Sullivan K.A.M."/>
            <person name="Roscito J.G."/>
            <person name="Kirilenko B.M."/>
            <person name="Davalos L.M."/>
            <person name="Corthals A.P."/>
            <person name="Power M.L."/>
            <person name="Jones G."/>
            <person name="Ransome R.D."/>
            <person name="Dechmann D.K.N."/>
            <person name="Locatelli A.G."/>
            <person name="Puechmaille S.J."/>
            <person name="Fedrigo O."/>
            <person name="Jarvis E.D."/>
            <person name="Hiller M."/>
            <person name="Vernes S.C."/>
            <person name="Myers E.W."/>
            <person name="Teeling E.C."/>
        </authorList>
    </citation>
    <scope>NUCLEOTIDE SEQUENCE [LARGE SCALE GENOMIC DNA]</scope>
    <source>
        <strain evidence="2">MMolMol1</strain>
        <tissue evidence="2">Muscle</tissue>
    </source>
</reference>
<feature type="transmembrane region" description="Helical" evidence="1">
    <location>
        <begin position="105"/>
        <end position="127"/>
    </location>
</feature>
<name>A0A7J8GLM4_MOLMO</name>
<dbReference type="InParanoid" id="A0A7J8GLM4"/>
<dbReference type="AlphaFoldDB" id="A0A7J8GLM4"/>
<organism evidence="2 3">
    <name type="scientific">Molossus molossus</name>
    <name type="common">Pallas' mastiff bat</name>
    <name type="synonym">Vespertilio molossus</name>
    <dbReference type="NCBI Taxonomy" id="27622"/>
    <lineage>
        <taxon>Eukaryota</taxon>
        <taxon>Metazoa</taxon>
        <taxon>Chordata</taxon>
        <taxon>Craniata</taxon>
        <taxon>Vertebrata</taxon>
        <taxon>Euteleostomi</taxon>
        <taxon>Mammalia</taxon>
        <taxon>Eutheria</taxon>
        <taxon>Laurasiatheria</taxon>
        <taxon>Chiroptera</taxon>
        <taxon>Yangochiroptera</taxon>
        <taxon>Molossidae</taxon>
        <taxon>Molossus</taxon>
    </lineage>
</organism>
<protein>
    <submittedName>
        <fullName evidence="2">Uncharacterized protein</fullName>
    </submittedName>
</protein>
<keyword evidence="1" id="KW-0812">Transmembrane</keyword>
<proteinExistence type="predicted"/>
<dbReference type="EMBL" id="JACASF010000009">
    <property type="protein sequence ID" value="KAF6460585.1"/>
    <property type="molecule type" value="Genomic_DNA"/>
</dbReference>
<dbReference type="Proteomes" id="UP000550707">
    <property type="component" value="Unassembled WGS sequence"/>
</dbReference>
<evidence type="ECO:0000313" key="2">
    <source>
        <dbReference type="EMBL" id="KAF6460585.1"/>
    </source>
</evidence>
<feature type="transmembrane region" description="Helical" evidence="1">
    <location>
        <begin position="78"/>
        <end position="99"/>
    </location>
</feature>
<keyword evidence="1" id="KW-1133">Transmembrane helix</keyword>
<sequence>MPPPPFYPPPHISNPFPSFVVYVYLLCTQAYKFCGSSLPLPPTSPLLGFVSLYPTSMSLGQFCSSVWLVHNISQICDICFFSAWLFPLSIILFWSLHVLSNDDIFLSYCYIVFHCVHVPVHLFYPIIY</sequence>
<keyword evidence="3" id="KW-1185">Reference proteome</keyword>
<comment type="caution">
    <text evidence="2">The sequence shown here is derived from an EMBL/GenBank/DDBJ whole genome shotgun (WGS) entry which is preliminary data.</text>
</comment>
<gene>
    <name evidence="2" type="ORF">HJG59_011497</name>
</gene>
<accession>A0A7J8GLM4</accession>
<feature type="transmembrane region" description="Helical" evidence="1">
    <location>
        <begin position="46"/>
        <end position="69"/>
    </location>
</feature>
<evidence type="ECO:0000256" key="1">
    <source>
        <dbReference type="SAM" id="Phobius"/>
    </source>
</evidence>